<dbReference type="InterPro" id="IPR006522">
    <property type="entry name" value="Phage_virion_morphogenesis"/>
</dbReference>
<organism evidence="2 3">
    <name type="scientific">Nitrincola iocasae</name>
    <dbReference type="NCBI Taxonomy" id="2614693"/>
    <lineage>
        <taxon>Bacteria</taxon>
        <taxon>Pseudomonadati</taxon>
        <taxon>Pseudomonadota</taxon>
        <taxon>Gammaproteobacteria</taxon>
        <taxon>Oceanospirillales</taxon>
        <taxon>Oceanospirillaceae</taxon>
        <taxon>Nitrincola</taxon>
    </lineage>
</organism>
<proteinExistence type="predicted"/>
<dbReference type="NCBIfam" id="TIGR01635">
    <property type="entry name" value="tail_comp_S"/>
    <property type="match status" value="1"/>
</dbReference>
<dbReference type="KEGG" id="nik:F5I99_07485"/>
<sequence>MTDLNHVERWAGVLIEKLAPAERKKLARSLATDLRRSTRERITAQRNPDGSAYAPRRGQAKTGRVRRKAMFQKLRTTKYLKSKYNAKGVSVGFFDRIAKLARVHQFGLRDRIARRGPQVKYERRELLGFSTQDVNLINDGLIEHLTR</sequence>
<evidence type="ECO:0000256" key="1">
    <source>
        <dbReference type="SAM" id="MobiDB-lite"/>
    </source>
</evidence>
<evidence type="ECO:0000313" key="2">
    <source>
        <dbReference type="EMBL" id="QEW06359.1"/>
    </source>
</evidence>
<gene>
    <name evidence="2" type="ORF">F5I99_07485</name>
</gene>
<keyword evidence="3" id="KW-1185">Reference proteome</keyword>
<name>A0A5J6LCN2_9GAMM</name>
<dbReference type="Proteomes" id="UP000325606">
    <property type="component" value="Chromosome"/>
</dbReference>
<feature type="region of interest" description="Disordered" evidence="1">
    <location>
        <begin position="37"/>
        <end position="67"/>
    </location>
</feature>
<dbReference type="EMBL" id="CP044222">
    <property type="protein sequence ID" value="QEW06359.1"/>
    <property type="molecule type" value="Genomic_DNA"/>
</dbReference>
<dbReference type="RefSeq" id="WP_151054623.1">
    <property type="nucleotide sequence ID" value="NZ_CP044222.1"/>
</dbReference>
<protein>
    <submittedName>
        <fullName evidence="2">Phage virion morphogenesis protein</fullName>
    </submittedName>
</protein>
<reference evidence="2 3" key="1">
    <citation type="submission" date="2019-09" db="EMBL/GenBank/DDBJ databases">
        <title>Nitrincola iocasae sp. nov., a bacterium isolated from the sediment collected at a cold seep field in South China Sea.</title>
        <authorList>
            <person name="Zhang H."/>
            <person name="Wang H."/>
            <person name="Li C."/>
        </authorList>
    </citation>
    <scope>NUCLEOTIDE SEQUENCE [LARGE SCALE GENOMIC DNA]</scope>
    <source>
        <strain evidence="2 3">KXZD1103</strain>
    </source>
</reference>
<evidence type="ECO:0000313" key="3">
    <source>
        <dbReference type="Proteomes" id="UP000325606"/>
    </source>
</evidence>
<dbReference type="AlphaFoldDB" id="A0A5J6LCN2"/>
<dbReference type="Pfam" id="PF05069">
    <property type="entry name" value="Phage_tail_S"/>
    <property type="match status" value="1"/>
</dbReference>
<accession>A0A5J6LCN2</accession>